<evidence type="ECO:0000313" key="2">
    <source>
        <dbReference type="Proteomes" id="UP000604661"/>
    </source>
</evidence>
<accession>A0ABR8ENM1</accession>
<sequence>MGRKIDWNCLALTVLAQYNVNAAELVFLGHSENVTFRVETRNNQNFATSGEYDEQALFLLRIDYLIAEPSDRIWQQHTTHVAYCVVSRYRFAFLAPQPNEHDYLLPYVSESFCSKYLKGETFLFDS</sequence>
<name>A0ABR8ENM1_NOSLI</name>
<comment type="caution">
    <text evidence="1">The sequence shown here is derived from an EMBL/GenBank/DDBJ whole genome shotgun (WGS) entry which is preliminary data.</text>
</comment>
<dbReference type="EMBL" id="JACJTE010000001">
    <property type="protein sequence ID" value="MBD2559144.1"/>
    <property type="molecule type" value="Genomic_DNA"/>
</dbReference>
<gene>
    <name evidence="1" type="ORF">H6G95_00560</name>
</gene>
<proteinExistence type="predicted"/>
<keyword evidence="2" id="KW-1185">Reference proteome</keyword>
<reference evidence="1 2" key="1">
    <citation type="journal article" date="2020" name="ISME J.">
        <title>Comparative genomics reveals insights into cyanobacterial evolution and habitat adaptation.</title>
        <authorList>
            <person name="Chen M.Y."/>
            <person name="Teng W.K."/>
            <person name="Zhao L."/>
            <person name="Hu C.X."/>
            <person name="Zhou Y.K."/>
            <person name="Han B.P."/>
            <person name="Song L.R."/>
            <person name="Shu W.S."/>
        </authorList>
    </citation>
    <scope>NUCLEOTIDE SEQUENCE [LARGE SCALE GENOMIC DNA]</scope>
    <source>
        <strain evidence="1 2">FACHB-391</strain>
    </source>
</reference>
<protein>
    <submittedName>
        <fullName evidence="1">Uncharacterized protein</fullName>
    </submittedName>
</protein>
<dbReference type="RefSeq" id="WP_190892847.1">
    <property type="nucleotide sequence ID" value="NZ_JACJTE010000001.1"/>
</dbReference>
<evidence type="ECO:0000313" key="1">
    <source>
        <dbReference type="EMBL" id="MBD2559144.1"/>
    </source>
</evidence>
<organism evidence="1 2">
    <name type="scientific">Nostoc linckia FACHB-391</name>
    <dbReference type="NCBI Taxonomy" id="2692906"/>
    <lineage>
        <taxon>Bacteria</taxon>
        <taxon>Bacillati</taxon>
        <taxon>Cyanobacteriota</taxon>
        <taxon>Cyanophyceae</taxon>
        <taxon>Nostocales</taxon>
        <taxon>Nostocaceae</taxon>
        <taxon>Nostoc</taxon>
    </lineage>
</organism>
<dbReference type="Proteomes" id="UP000604661">
    <property type="component" value="Unassembled WGS sequence"/>
</dbReference>